<dbReference type="InterPro" id="IPR012827">
    <property type="entry name" value="Hemerythrin_metal-bd"/>
</dbReference>
<protein>
    <submittedName>
        <fullName evidence="5">Hemerythrin family protein</fullName>
    </submittedName>
</protein>
<keyword evidence="2" id="KW-0479">Metal-binding</keyword>
<dbReference type="Pfam" id="PF01814">
    <property type="entry name" value="Hemerythrin"/>
    <property type="match status" value="1"/>
</dbReference>
<dbReference type="EMBL" id="JACJQB010000029">
    <property type="protein sequence ID" value="MBD2189102.1"/>
    <property type="molecule type" value="Genomic_DNA"/>
</dbReference>
<evidence type="ECO:0000256" key="3">
    <source>
        <dbReference type="ARBA" id="ARBA00023004"/>
    </source>
</evidence>
<comment type="similarity">
    <text evidence="1">Belongs to the hemerythrin family.</text>
</comment>
<keyword evidence="6" id="KW-1185">Reference proteome</keyword>
<gene>
    <name evidence="5" type="ORF">H6F41_13235</name>
</gene>
<dbReference type="InterPro" id="IPR012312">
    <property type="entry name" value="Hemerythrin-like"/>
</dbReference>
<dbReference type="CDD" id="cd12107">
    <property type="entry name" value="Hemerythrin"/>
    <property type="match status" value="1"/>
</dbReference>
<keyword evidence="3" id="KW-0408">Iron</keyword>
<accession>A0ABR8A165</accession>
<sequence length="139" mass="15701">MQRFEWTDALSTGVPMIDSQHRELIAATNEIGEALERGNGTNAIKKLLVFLKFYAEWHFGNEETCAAKHSCPMAGVNEAAHRKFIDTFGKLHDQYRQSDASEEVALQIYNELCEWLVSHILKIDTQIGACIKESMAKQA</sequence>
<dbReference type="NCBIfam" id="NF033749">
    <property type="entry name" value="bact_hemeryth"/>
    <property type="match status" value="1"/>
</dbReference>
<dbReference type="InterPro" id="IPR050669">
    <property type="entry name" value="Hemerythrin"/>
</dbReference>
<evidence type="ECO:0000256" key="1">
    <source>
        <dbReference type="ARBA" id="ARBA00010587"/>
    </source>
</evidence>
<feature type="domain" description="Hemerythrin-like" evidence="4">
    <location>
        <begin position="13"/>
        <end position="127"/>
    </location>
</feature>
<dbReference type="Proteomes" id="UP000642094">
    <property type="component" value="Unassembled WGS sequence"/>
</dbReference>
<evidence type="ECO:0000313" key="5">
    <source>
        <dbReference type="EMBL" id="MBD2189102.1"/>
    </source>
</evidence>
<evidence type="ECO:0000313" key="6">
    <source>
        <dbReference type="Proteomes" id="UP000642094"/>
    </source>
</evidence>
<dbReference type="SUPFAM" id="SSF47188">
    <property type="entry name" value="Hemerythrin-like"/>
    <property type="match status" value="1"/>
</dbReference>
<name>A0ABR8A165_9CYAN</name>
<dbReference type="Gene3D" id="1.20.120.50">
    <property type="entry name" value="Hemerythrin-like"/>
    <property type="match status" value="1"/>
</dbReference>
<dbReference type="RefSeq" id="WP_190403938.1">
    <property type="nucleotide sequence ID" value="NZ_JACJQB010000029.1"/>
</dbReference>
<comment type="caution">
    <text evidence="5">The sequence shown here is derived from an EMBL/GenBank/DDBJ whole genome shotgun (WGS) entry which is preliminary data.</text>
</comment>
<dbReference type="NCBIfam" id="TIGR02481">
    <property type="entry name" value="hemeryth_dom"/>
    <property type="match status" value="1"/>
</dbReference>
<proteinExistence type="inferred from homology"/>
<dbReference type="PANTHER" id="PTHR37164">
    <property type="entry name" value="BACTERIOHEMERYTHRIN"/>
    <property type="match status" value="1"/>
</dbReference>
<dbReference type="InterPro" id="IPR035938">
    <property type="entry name" value="Hemerythrin-like_sf"/>
</dbReference>
<reference evidence="5 6" key="1">
    <citation type="journal article" date="2020" name="ISME J.">
        <title>Comparative genomics reveals insights into cyanobacterial evolution and habitat adaptation.</title>
        <authorList>
            <person name="Chen M.Y."/>
            <person name="Teng W.K."/>
            <person name="Zhao L."/>
            <person name="Hu C.X."/>
            <person name="Zhou Y.K."/>
            <person name="Han B.P."/>
            <person name="Song L.R."/>
            <person name="Shu W.S."/>
        </authorList>
    </citation>
    <scope>NUCLEOTIDE SEQUENCE [LARGE SCALE GENOMIC DNA]</scope>
    <source>
        <strain evidence="5 6">FACHB-723</strain>
    </source>
</reference>
<organism evidence="5 6">
    <name type="scientific">Pseudanabaena mucicola FACHB-723</name>
    <dbReference type="NCBI Taxonomy" id="2692860"/>
    <lineage>
        <taxon>Bacteria</taxon>
        <taxon>Bacillati</taxon>
        <taxon>Cyanobacteriota</taxon>
        <taxon>Cyanophyceae</taxon>
        <taxon>Pseudanabaenales</taxon>
        <taxon>Pseudanabaenaceae</taxon>
        <taxon>Pseudanabaena</taxon>
    </lineage>
</organism>
<evidence type="ECO:0000259" key="4">
    <source>
        <dbReference type="Pfam" id="PF01814"/>
    </source>
</evidence>
<dbReference type="PANTHER" id="PTHR37164:SF1">
    <property type="entry name" value="BACTERIOHEMERYTHRIN"/>
    <property type="match status" value="1"/>
</dbReference>
<evidence type="ECO:0000256" key="2">
    <source>
        <dbReference type="ARBA" id="ARBA00022723"/>
    </source>
</evidence>